<proteinExistence type="predicted"/>
<organism evidence="1">
    <name type="scientific">marine sediment metagenome</name>
    <dbReference type="NCBI Taxonomy" id="412755"/>
    <lineage>
        <taxon>unclassified sequences</taxon>
        <taxon>metagenomes</taxon>
        <taxon>ecological metagenomes</taxon>
    </lineage>
</organism>
<reference evidence="1" key="1">
    <citation type="journal article" date="2015" name="Nature">
        <title>Complex archaea that bridge the gap between prokaryotes and eukaryotes.</title>
        <authorList>
            <person name="Spang A."/>
            <person name="Saw J.H."/>
            <person name="Jorgensen S.L."/>
            <person name="Zaremba-Niedzwiedzka K."/>
            <person name="Martijn J."/>
            <person name="Lind A.E."/>
            <person name="van Eijk R."/>
            <person name="Schleper C."/>
            <person name="Guy L."/>
            <person name="Ettema T.J."/>
        </authorList>
    </citation>
    <scope>NUCLEOTIDE SEQUENCE</scope>
</reference>
<accession>A0A0F9VUH8</accession>
<comment type="caution">
    <text evidence="1">The sequence shown here is derived from an EMBL/GenBank/DDBJ whole genome shotgun (WGS) entry which is preliminary data.</text>
</comment>
<dbReference type="EMBL" id="LAZR01000026">
    <property type="protein sequence ID" value="KKO03593.1"/>
    <property type="molecule type" value="Genomic_DNA"/>
</dbReference>
<name>A0A0F9VUH8_9ZZZZ</name>
<gene>
    <name evidence="1" type="ORF">LCGC14_0095200</name>
</gene>
<evidence type="ECO:0000313" key="1">
    <source>
        <dbReference type="EMBL" id="KKO03593.1"/>
    </source>
</evidence>
<sequence length="96" mass="9804">MANATKVSGTEVQASMIGLDVYMVQIVLGGTESQPVTLDTGFRSVAHVQATWADADIDAGAPIVTVSSGGVLSIESTADITGSGNSVWVLVFGYRG</sequence>
<protein>
    <submittedName>
        <fullName evidence="1">Uncharacterized protein</fullName>
    </submittedName>
</protein>
<dbReference type="AlphaFoldDB" id="A0A0F9VUH8"/>